<sequence length="150" mass="16779">MRYDALRFRGETPMLHPTALDHLALKVTDMDKSLHFYHQVLGLELLRTSGPNAEGGRSAVVRAGGQKIDLFFRPDFVAADKDKPVGMDHLCLIMGDITVDALVSYLQQADVDIFWGPVVRHGTTSVYVYDPDGVHVELRVETAVVFQQRN</sequence>
<dbReference type="PROSITE" id="PS51819">
    <property type="entry name" value="VOC"/>
    <property type="match status" value="1"/>
</dbReference>
<evidence type="ECO:0000313" key="2">
    <source>
        <dbReference type="EMBL" id="MBM3224149.1"/>
    </source>
</evidence>
<protein>
    <recommendedName>
        <fullName evidence="1">VOC domain-containing protein</fullName>
    </recommendedName>
</protein>
<dbReference type="PANTHER" id="PTHR21366:SF14">
    <property type="entry name" value="GLYOXALASE DOMAIN-CONTAINING PROTEIN 5"/>
    <property type="match status" value="1"/>
</dbReference>
<comment type="caution">
    <text evidence="2">The sequence shown here is derived from an EMBL/GenBank/DDBJ whole genome shotgun (WGS) entry which is preliminary data.</text>
</comment>
<name>A0A937VZP3_UNCTE</name>
<dbReference type="PANTHER" id="PTHR21366">
    <property type="entry name" value="GLYOXALASE FAMILY PROTEIN"/>
    <property type="match status" value="1"/>
</dbReference>
<dbReference type="Gene3D" id="3.10.180.10">
    <property type="entry name" value="2,3-Dihydroxybiphenyl 1,2-Dioxygenase, domain 1"/>
    <property type="match status" value="1"/>
</dbReference>
<dbReference type="InterPro" id="IPR037523">
    <property type="entry name" value="VOC_core"/>
</dbReference>
<proteinExistence type="predicted"/>
<feature type="domain" description="VOC" evidence="1">
    <location>
        <begin position="19"/>
        <end position="141"/>
    </location>
</feature>
<dbReference type="EMBL" id="VGLS01000266">
    <property type="protein sequence ID" value="MBM3224149.1"/>
    <property type="molecule type" value="Genomic_DNA"/>
</dbReference>
<dbReference type="Pfam" id="PF00903">
    <property type="entry name" value="Glyoxalase"/>
    <property type="match status" value="1"/>
</dbReference>
<dbReference type="InterPro" id="IPR050383">
    <property type="entry name" value="GlyoxalaseI/FosfomycinResist"/>
</dbReference>
<dbReference type="Proteomes" id="UP000712673">
    <property type="component" value="Unassembled WGS sequence"/>
</dbReference>
<dbReference type="InterPro" id="IPR004360">
    <property type="entry name" value="Glyas_Fos-R_dOase_dom"/>
</dbReference>
<organism evidence="2 3">
    <name type="scientific">Tectimicrobiota bacterium</name>
    <dbReference type="NCBI Taxonomy" id="2528274"/>
    <lineage>
        <taxon>Bacteria</taxon>
        <taxon>Pseudomonadati</taxon>
        <taxon>Nitrospinota/Tectimicrobiota group</taxon>
        <taxon>Candidatus Tectimicrobiota</taxon>
    </lineage>
</organism>
<accession>A0A937VZP3</accession>
<evidence type="ECO:0000313" key="3">
    <source>
        <dbReference type="Proteomes" id="UP000712673"/>
    </source>
</evidence>
<dbReference type="SUPFAM" id="SSF54593">
    <property type="entry name" value="Glyoxalase/Bleomycin resistance protein/Dihydroxybiphenyl dioxygenase"/>
    <property type="match status" value="1"/>
</dbReference>
<gene>
    <name evidence="2" type="ORF">FJZ47_10135</name>
</gene>
<reference evidence="2" key="1">
    <citation type="submission" date="2019-03" db="EMBL/GenBank/DDBJ databases">
        <title>Lake Tanganyika Metagenome-Assembled Genomes (MAGs).</title>
        <authorList>
            <person name="Tran P."/>
        </authorList>
    </citation>
    <scope>NUCLEOTIDE SEQUENCE</scope>
    <source>
        <strain evidence="2">K_DeepCast_65m_m2_066</strain>
    </source>
</reference>
<dbReference type="AlphaFoldDB" id="A0A937VZP3"/>
<dbReference type="InterPro" id="IPR029068">
    <property type="entry name" value="Glyas_Bleomycin-R_OHBP_Dase"/>
</dbReference>
<evidence type="ECO:0000259" key="1">
    <source>
        <dbReference type="PROSITE" id="PS51819"/>
    </source>
</evidence>